<gene>
    <name evidence="1" type="ORF">ACO22_02066</name>
</gene>
<evidence type="ECO:0000313" key="2">
    <source>
        <dbReference type="Proteomes" id="UP000242814"/>
    </source>
</evidence>
<sequence>MAWIRVSDREVGEDTAVLACSGSPSNIITPAVPLEPSRLAYDFGRHGPILDAFWMVSREKGLALSPKFGIRKEESSPEPFGRAKLWSVEMDCAGLSPVGHISALGGG</sequence>
<comment type="caution">
    <text evidence="1">The sequence shown here is derived from an EMBL/GenBank/DDBJ whole genome shotgun (WGS) entry which is preliminary data.</text>
</comment>
<dbReference type="Proteomes" id="UP000242814">
    <property type="component" value="Unassembled WGS sequence"/>
</dbReference>
<name>A0A1D2JJV2_PARBR</name>
<protein>
    <submittedName>
        <fullName evidence="1">Uncharacterized protein</fullName>
    </submittedName>
</protein>
<organism evidence="1 2">
    <name type="scientific">Paracoccidioides brasiliensis</name>
    <dbReference type="NCBI Taxonomy" id="121759"/>
    <lineage>
        <taxon>Eukaryota</taxon>
        <taxon>Fungi</taxon>
        <taxon>Dikarya</taxon>
        <taxon>Ascomycota</taxon>
        <taxon>Pezizomycotina</taxon>
        <taxon>Eurotiomycetes</taxon>
        <taxon>Eurotiomycetidae</taxon>
        <taxon>Onygenales</taxon>
        <taxon>Ajellomycetaceae</taxon>
        <taxon>Paracoccidioides</taxon>
    </lineage>
</organism>
<accession>A0A1D2JJV2</accession>
<reference evidence="1 2" key="1">
    <citation type="submission" date="2016-06" db="EMBL/GenBank/DDBJ databases">
        <authorList>
            <person name="Kjaerup R.B."/>
            <person name="Dalgaard T.S."/>
            <person name="Juul-Madsen H.R."/>
        </authorList>
    </citation>
    <scope>NUCLEOTIDE SEQUENCE [LARGE SCALE GENOMIC DNA]</scope>
    <source>
        <strain evidence="1 2">Pb300</strain>
    </source>
</reference>
<dbReference type="VEuPathDB" id="FungiDB:PABG_12404"/>
<proteinExistence type="predicted"/>
<dbReference type="AlphaFoldDB" id="A0A1D2JJV2"/>
<evidence type="ECO:0000313" key="1">
    <source>
        <dbReference type="EMBL" id="ODH39057.1"/>
    </source>
</evidence>
<dbReference type="EMBL" id="LZYO01000058">
    <property type="protein sequence ID" value="ODH39057.1"/>
    <property type="molecule type" value="Genomic_DNA"/>
</dbReference>